<keyword evidence="1" id="KW-0812">Transmembrane</keyword>
<gene>
    <name evidence="2" type="ORF">METZ01_LOCUS252956</name>
</gene>
<organism evidence="2">
    <name type="scientific">marine metagenome</name>
    <dbReference type="NCBI Taxonomy" id="408172"/>
    <lineage>
        <taxon>unclassified sequences</taxon>
        <taxon>metagenomes</taxon>
        <taxon>ecological metagenomes</taxon>
    </lineage>
</organism>
<dbReference type="AlphaFoldDB" id="A0A382ILF3"/>
<evidence type="ECO:0000313" key="2">
    <source>
        <dbReference type="EMBL" id="SVC00102.1"/>
    </source>
</evidence>
<evidence type="ECO:0008006" key="3">
    <source>
        <dbReference type="Google" id="ProtNLM"/>
    </source>
</evidence>
<feature type="transmembrane region" description="Helical" evidence="1">
    <location>
        <begin position="172"/>
        <end position="192"/>
    </location>
</feature>
<feature type="transmembrane region" description="Helical" evidence="1">
    <location>
        <begin position="238"/>
        <end position="257"/>
    </location>
</feature>
<protein>
    <recommendedName>
        <fullName evidence="3">Peptide transporter</fullName>
    </recommendedName>
</protein>
<name>A0A382ILF3_9ZZZZ</name>
<feature type="transmembrane region" description="Helical" evidence="1">
    <location>
        <begin position="328"/>
        <end position="349"/>
    </location>
</feature>
<reference evidence="2" key="1">
    <citation type="submission" date="2018-05" db="EMBL/GenBank/DDBJ databases">
        <authorList>
            <person name="Lanie J.A."/>
            <person name="Ng W.-L."/>
            <person name="Kazmierczak K.M."/>
            <person name="Andrzejewski T.M."/>
            <person name="Davidsen T.M."/>
            <person name="Wayne K.J."/>
            <person name="Tettelin H."/>
            <person name="Glass J.I."/>
            <person name="Rusch D."/>
            <person name="Podicherti R."/>
            <person name="Tsui H.-C.T."/>
            <person name="Winkler M.E."/>
        </authorList>
    </citation>
    <scope>NUCLEOTIDE SEQUENCE</scope>
</reference>
<feature type="non-terminal residue" evidence="2">
    <location>
        <position position="442"/>
    </location>
</feature>
<dbReference type="EMBL" id="UINC01067937">
    <property type="protein sequence ID" value="SVC00102.1"/>
    <property type="molecule type" value="Genomic_DNA"/>
</dbReference>
<sequence>RASAFTLGYGLFRITADVERLPFPLAPIQAEGATALAESSSGNETWRWRAFSIGAMMGLVFGAFYIGIPAITGALLTEPITLIPIPFVDLTRNTESILPAAAVAIELSIQPILIGFVLPFWIVIGSVVGSVLTLILNPFLYDLGALSTWSPGMDTIQTTLVNDIDFWMSVRIGTAFAVALLGIHSIFQALRARKKASKDVEQKISMKPPPGRGDFPMSVIIGVFLLITVGYVTLSWRLVPGFPVMFFIFYGFIYTPLSSYASARLRAITGTDLQFPMIKEATFLLSGYKGVDIWFAPIPVFNYGGQAQAFREIELTRTKFTSVLKAELLMIPILLFCSLLFWHFIWGLAPIPSQAYPFAQKFWQQQATMQALWYSSTTGGGVENSYLLQALKTPLILGGVAFGVVAYILLAVFNLPVILIFGIIKSIGTVSHNFLPELFGAL</sequence>
<feature type="non-terminal residue" evidence="2">
    <location>
        <position position="1"/>
    </location>
</feature>
<evidence type="ECO:0000256" key="1">
    <source>
        <dbReference type="SAM" id="Phobius"/>
    </source>
</evidence>
<feature type="transmembrane region" description="Helical" evidence="1">
    <location>
        <begin position="50"/>
        <end position="76"/>
    </location>
</feature>
<feature type="transmembrane region" description="Helical" evidence="1">
    <location>
        <begin position="96"/>
        <end position="113"/>
    </location>
</feature>
<keyword evidence="1" id="KW-0472">Membrane</keyword>
<accession>A0A382ILF3</accession>
<feature type="transmembrane region" description="Helical" evidence="1">
    <location>
        <begin position="213"/>
        <end position="232"/>
    </location>
</feature>
<proteinExistence type="predicted"/>
<feature type="transmembrane region" description="Helical" evidence="1">
    <location>
        <begin position="120"/>
        <end position="141"/>
    </location>
</feature>
<feature type="transmembrane region" description="Helical" evidence="1">
    <location>
        <begin position="395"/>
        <end position="424"/>
    </location>
</feature>
<keyword evidence="1" id="KW-1133">Transmembrane helix</keyword>